<accession>A0ABS5CXX9</accession>
<keyword evidence="1" id="KW-0812">Transmembrane</keyword>
<gene>
    <name evidence="2" type="ORF">CHTY_001110</name>
</gene>
<comment type="caution">
    <text evidence="2">The sequence shown here is derived from an EMBL/GenBank/DDBJ whole genome shotgun (WGS) entry which is preliminary data.</text>
</comment>
<keyword evidence="1" id="KW-0472">Membrane</keyword>
<keyword evidence="1" id="KW-1133">Transmembrane helix</keyword>
<evidence type="ECO:0000313" key="2">
    <source>
        <dbReference type="EMBL" id="MBP5835827.1"/>
    </source>
</evidence>
<dbReference type="Proteomes" id="UP001195571">
    <property type="component" value="Unassembled WGS sequence"/>
</dbReference>
<dbReference type="EMBL" id="JACAOD020000004">
    <property type="protein sequence ID" value="MBP5835827.1"/>
    <property type="molecule type" value="Genomic_DNA"/>
</dbReference>
<sequence>MQQLKKLIKNLTKKINLCYNELIQKKGNQKMKQNNEINVYDVANYIIEKTTNYPCFFTGKKNQKTDPKNNTFYFTNYILSLIVYYVYVESLLKKRPLFIKEKIIASRYGTIYPTLLDFYPNHDSGYLRNISFKGDSNKLTKENKALIDSVFENIVKLNSSKKLIDINRQQRAYFQTRYPKHIQEIMTQKLEFTAIEYDDLNDVMKKTITDECIIESFIDKENFFTIDKDCCYERVPEFFHLGSANYMPKGLKILNNFKY</sequence>
<keyword evidence="3" id="KW-1185">Reference proteome</keyword>
<proteinExistence type="predicted"/>
<feature type="transmembrane region" description="Helical" evidence="1">
    <location>
        <begin position="70"/>
        <end position="87"/>
    </location>
</feature>
<name>A0ABS5CXX9_9MOLU</name>
<protein>
    <submittedName>
        <fullName evidence="2">Uncharacterized protein</fullName>
    </submittedName>
</protein>
<evidence type="ECO:0000313" key="3">
    <source>
        <dbReference type="Proteomes" id="UP001195571"/>
    </source>
</evidence>
<evidence type="ECO:0000256" key="1">
    <source>
        <dbReference type="SAM" id="Phobius"/>
    </source>
</evidence>
<reference evidence="2" key="1">
    <citation type="submission" date="2021-04" db="EMBL/GenBank/DDBJ databases">
        <title>Genomic features of Candidatus Phytoplasma meliae isolate ChTYXIII (1SrXIII-G).</title>
        <authorList>
            <person name="Fernandez F.D."/>
            <person name="Conci L.R."/>
        </authorList>
    </citation>
    <scope>NUCLEOTIDE SEQUENCE [LARGE SCALE GENOMIC DNA]</scope>
    <source>
        <strain evidence="2">ChTYXIII-Mo</strain>
    </source>
</reference>
<organism evidence="2 3">
    <name type="scientific">Candidatus Phytoplasma meliae</name>
    <dbReference type="NCBI Taxonomy" id="1848402"/>
    <lineage>
        <taxon>Bacteria</taxon>
        <taxon>Bacillati</taxon>
        <taxon>Mycoplasmatota</taxon>
        <taxon>Mollicutes</taxon>
        <taxon>Acholeplasmatales</taxon>
        <taxon>Acholeplasmataceae</taxon>
        <taxon>Candidatus Phytoplasma</taxon>
        <taxon>16SrXIII (Mexican periwinkle virescence group)</taxon>
    </lineage>
</organism>